<organism evidence="2">
    <name type="scientific">Trieres chinensis</name>
    <name type="common">Marine centric diatom</name>
    <name type="synonym">Odontella sinensis</name>
    <dbReference type="NCBI Taxonomy" id="1514140"/>
    <lineage>
        <taxon>Eukaryota</taxon>
        <taxon>Sar</taxon>
        <taxon>Stramenopiles</taxon>
        <taxon>Ochrophyta</taxon>
        <taxon>Bacillariophyta</taxon>
        <taxon>Mediophyceae</taxon>
        <taxon>Biddulphiophycidae</taxon>
        <taxon>Eupodiscales</taxon>
        <taxon>Parodontellaceae</taxon>
        <taxon>Trieres</taxon>
    </lineage>
</organism>
<dbReference type="Gene3D" id="2.60.120.620">
    <property type="entry name" value="q2cbj1_9rhob like domain"/>
    <property type="match status" value="1"/>
</dbReference>
<evidence type="ECO:0000313" key="2">
    <source>
        <dbReference type="EMBL" id="CAD9323586.1"/>
    </source>
</evidence>
<dbReference type="InterPro" id="IPR008775">
    <property type="entry name" value="Phytyl_CoA_dOase-like"/>
</dbReference>
<reference evidence="2" key="1">
    <citation type="submission" date="2021-01" db="EMBL/GenBank/DDBJ databases">
        <authorList>
            <person name="Corre E."/>
            <person name="Pelletier E."/>
            <person name="Niang G."/>
            <person name="Scheremetjew M."/>
            <person name="Finn R."/>
            <person name="Kale V."/>
            <person name="Holt S."/>
            <person name="Cochrane G."/>
            <person name="Meng A."/>
            <person name="Brown T."/>
            <person name="Cohen L."/>
        </authorList>
    </citation>
    <scope>NUCLEOTIDE SEQUENCE</scope>
    <source>
        <strain evidence="2">Grunow 1884</strain>
    </source>
</reference>
<dbReference type="PANTHER" id="PTHR20883:SF46">
    <property type="entry name" value="PHYTANOYL-COA HYDROXYLASE"/>
    <property type="match status" value="1"/>
</dbReference>
<evidence type="ECO:0000256" key="1">
    <source>
        <dbReference type="ARBA" id="ARBA00001962"/>
    </source>
</evidence>
<protein>
    <recommendedName>
        <fullName evidence="3">Phytanoyl-CoA dioxygenase</fullName>
    </recommendedName>
</protein>
<evidence type="ECO:0008006" key="3">
    <source>
        <dbReference type="Google" id="ProtNLM"/>
    </source>
</evidence>
<dbReference type="Pfam" id="PF05721">
    <property type="entry name" value="PhyH"/>
    <property type="match status" value="1"/>
</dbReference>
<gene>
    <name evidence="2" type="ORF">OSIN01602_LOCUS2445</name>
</gene>
<comment type="cofactor">
    <cofactor evidence="1">
        <name>Fe cation</name>
        <dbReference type="ChEBI" id="CHEBI:24875"/>
    </cofactor>
</comment>
<dbReference type="AlphaFoldDB" id="A0A7S1YZG0"/>
<sequence>MKTCLFYTGTTLVAIAAVLTGVVLRLSSIPNDIVIRLDDTTESTFTPKQLTQSQIQTFEKEGVVFAPSLLSEEEAIRLRDAGEYAKERVFSIPKLFGTSWYSDLAFDLWRTSPDVASLAMQALPKVAAPTLSYSKNPQTNNVEFRLLRDAMFQYSKGGAGCGWHVDDAGFWPTEEDRDGPTIWIALDEIKVSEGGGLAVLNRTNFEESMSSSSNVTLEACRQAIAKNTCSMAAASPECYAKMEDSKLEWDMKPGDAIIWNRFTFHRGVAAVNNDAEDNNFVKRRYSIRYMPHGSKAGPMVHPSVGPGKVFDGSPYYPQVWPQLNEMETKALERGLEADMVLSRIIPMAAKLLLKKVFPSISVFS</sequence>
<dbReference type="PANTHER" id="PTHR20883">
    <property type="entry name" value="PHYTANOYL-COA DIOXYGENASE DOMAIN CONTAINING 1"/>
    <property type="match status" value="1"/>
</dbReference>
<dbReference type="SUPFAM" id="SSF51197">
    <property type="entry name" value="Clavaminate synthase-like"/>
    <property type="match status" value="1"/>
</dbReference>
<name>A0A7S1YZG0_TRICV</name>
<proteinExistence type="predicted"/>
<dbReference type="EMBL" id="HBGO01004401">
    <property type="protein sequence ID" value="CAD9323586.1"/>
    <property type="molecule type" value="Transcribed_RNA"/>
</dbReference>
<accession>A0A7S1YZG0</accession>